<comment type="caution">
    <text evidence="1">The sequence shown here is derived from an EMBL/GenBank/DDBJ whole genome shotgun (WGS) entry which is preliminary data.</text>
</comment>
<gene>
    <name evidence="1" type="ORF">LCGC14_0874180</name>
</gene>
<accession>A0A0F9PPH4</accession>
<proteinExistence type="predicted"/>
<evidence type="ECO:0000313" key="1">
    <source>
        <dbReference type="EMBL" id="KKN26502.1"/>
    </source>
</evidence>
<protein>
    <submittedName>
        <fullName evidence="1">Uncharacterized protein</fullName>
    </submittedName>
</protein>
<organism evidence="1">
    <name type="scientific">marine sediment metagenome</name>
    <dbReference type="NCBI Taxonomy" id="412755"/>
    <lineage>
        <taxon>unclassified sequences</taxon>
        <taxon>metagenomes</taxon>
        <taxon>ecological metagenomes</taxon>
    </lineage>
</organism>
<sequence>MKHFTVFSETRFARTMFVDQITPREDPVEIDGVINGVDKELVNLVKAMNKFPGIRTIESCAGHGNKPPAIWFQPDSIEDLPALLYWFDRCHSGCYWPVRIYTDCSADHVTWMVKARVDGEEAYQEADKIAEYMERYIDEQSQPEEGCAIG</sequence>
<name>A0A0F9PPH4_9ZZZZ</name>
<dbReference type="EMBL" id="LAZR01002714">
    <property type="protein sequence ID" value="KKN26502.1"/>
    <property type="molecule type" value="Genomic_DNA"/>
</dbReference>
<reference evidence="1" key="1">
    <citation type="journal article" date="2015" name="Nature">
        <title>Complex archaea that bridge the gap between prokaryotes and eukaryotes.</title>
        <authorList>
            <person name="Spang A."/>
            <person name="Saw J.H."/>
            <person name="Jorgensen S.L."/>
            <person name="Zaremba-Niedzwiedzka K."/>
            <person name="Martijn J."/>
            <person name="Lind A.E."/>
            <person name="van Eijk R."/>
            <person name="Schleper C."/>
            <person name="Guy L."/>
            <person name="Ettema T.J."/>
        </authorList>
    </citation>
    <scope>NUCLEOTIDE SEQUENCE</scope>
</reference>
<dbReference type="AlphaFoldDB" id="A0A0F9PPH4"/>